<dbReference type="Pfam" id="PF01607">
    <property type="entry name" value="CBM_14"/>
    <property type="match status" value="1"/>
</dbReference>
<dbReference type="InterPro" id="IPR036508">
    <property type="entry name" value="Chitin-bd_dom_sf"/>
</dbReference>
<dbReference type="GO" id="GO:0008061">
    <property type="term" value="F:chitin binding"/>
    <property type="evidence" value="ECO:0007669"/>
    <property type="project" value="InterPro"/>
</dbReference>
<dbReference type="SUPFAM" id="SSF57625">
    <property type="entry name" value="Invertebrate chitin-binding proteins"/>
    <property type="match status" value="1"/>
</dbReference>
<accession>Q8N0M7</accession>
<dbReference type="AlphaFoldDB" id="Q8N0M7"/>
<protein>
    <submittedName>
        <fullName evidence="3">Peritrophin-like protein 3</fullName>
    </submittedName>
</protein>
<feature type="domain" description="Chitin-binding type-2" evidence="2">
    <location>
        <begin position="22"/>
        <end position="79"/>
    </location>
</feature>
<dbReference type="PROSITE" id="PS50940">
    <property type="entry name" value="CHIT_BIND_II"/>
    <property type="match status" value="1"/>
</dbReference>
<organism evidence="3">
    <name type="scientific">Ctenocephalides felis</name>
    <name type="common">Cat flea</name>
    <dbReference type="NCBI Taxonomy" id="7515"/>
    <lineage>
        <taxon>Eukaryota</taxon>
        <taxon>Metazoa</taxon>
        <taxon>Ecdysozoa</taxon>
        <taxon>Arthropoda</taxon>
        <taxon>Hexapoda</taxon>
        <taxon>Insecta</taxon>
        <taxon>Pterygota</taxon>
        <taxon>Neoptera</taxon>
        <taxon>Endopterygota</taxon>
        <taxon>Siphonaptera</taxon>
        <taxon>Pulicidae</taxon>
        <taxon>Archaeopsyllinae</taxon>
        <taxon>Ctenocephalides</taxon>
    </lineage>
</organism>
<dbReference type="GO" id="GO:0005576">
    <property type="term" value="C:extracellular region"/>
    <property type="evidence" value="ECO:0007669"/>
    <property type="project" value="InterPro"/>
</dbReference>
<feature type="chain" id="PRO_5004312844" evidence="1">
    <location>
        <begin position="18"/>
        <end position="81"/>
    </location>
</feature>
<reference evidence="3" key="1">
    <citation type="journal article" date="2003" name="Insect Biochem. Mol. Biol.">
        <title>Cloning and characterization of five cDNAs encoding peritrophin-A domains from the cat flea, Ctenocephalides felis.</title>
        <authorList>
            <person name="Gaines P.J."/>
            <person name="Walmsley S.J."/>
            <person name="Wisnewski N."/>
        </authorList>
    </citation>
    <scope>NUCLEOTIDE SEQUENCE</scope>
</reference>
<keyword evidence="1" id="KW-0732">Signal</keyword>
<proteinExistence type="evidence at transcript level"/>
<feature type="signal peptide" evidence="1">
    <location>
        <begin position="1"/>
        <end position="17"/>
    </location>
</feature>
<dbReference type="Gene3D" id="2.170.140.10">
    <property type="entry name" value="Chitin binding domain"/>
    <property type="match status" value="1"/>
</dbReference>
<dbReference type="InterPro" id="IPR002557">
    <property type="entry name" value="Chitin-bd_dom"/>
</dbReference>
<sequence>MKGTLLILSCLVIMISAEYADVDVCQDLDDGTFLADSNNCQNFFICDGGRAWKMYCPGSLLWNDHEGTCDYAQNVECYQPE</sequence>
<dbReference type="GeneID" id="113364165"/>
<dbReference type="CAZy" id="CBM14">
    <property type="family name" value="Carbohydrate-Binding Module Family 14"/>
</dbReference>
<evidence type="ECO:0000256" key="1">
    <source>
        <dbReference type="SAM" id="SignalP"/>
    </source>
</evidence>
<evidence type="ECO:0000313" key="3">
    <source>
        <dbReference type="EMBL" id="AAM21356.1"/>
    </source>
</evidence>
<dbReference type="EMBL" id="AF373881">
    <property type="protein sequence ID" value="AAM21356.1"/>
    <property type="molecule type" value="mRNA"/>
</dbReference>
<dbReference type="KEGG" id="cfel:113364165"/>
<evidence type="ECO:0000259" key="2">
    <source>
        <dbReference type="PROSITE" id="PS50940"/>
    </source>
</evidence>
<dbReference type="OrthoDB" id="6020543at2759"/>
<name>Q8N0M7_CTEFE</name>
<dbReference type="RefSeq" id="XP_026462431.1">
    <property type="nucleotide sequence ID" value="XM_026606646.1"/>
</dbReference>
<dbReference type="SMART" id="SM00494">
    <property type="entry name" value="ChtBD2"/>
    <property type="match status" value="1"/>
</dbReference>